<dbReference type="EMBL" id="JBHUGI010000014">
    <property type="protein sequence ID" value="MFD1927679.1"/>
    <property type="molecule type" value="Genomic_DNA"/>
</dbReference>
<dbReference type="PANTHER" id="PTHR36834">
    <property type="entry name" value="MEMBRANE PROTEIN-RELATED"/>
    <property type="match status" value="1"/>
</dbReference>
<dbReference type="InterPro" id="IPR006976">
    <property type="entry name" value="VanZ-like"/>
</dbReference>
<dbReference type="Pfam" id="PF04892">
    <property type="entry name" value="VanZ"/>
    <property type="match status" value="1"/>
</dbReference>
<reference evidence="4" key="1">
    <citation type="journal article" date="2019" name="Int. J. Syst. Evol. Microbiol.">
        <title>The Global Catalogue of Microorganisms (GCM) 10K type strain sequencing project: providing services to taxonomists for standard genome sequencing and annotation.</title>
        <authorList>
            <consortium name="The Broad Institute Genomics Platform"/>
            <consortium name="The Broad Institute Genome Sequencing Center for Infectious Disease"/>
            <person name="Wu L."/>
            <person name="Ma J."/>
        </authorList>
    </citation>
    <scope>NUCLEOTIDE SEQUENCE [LARGE SCALE GENOMIC DNA]</scope>
    <source>
        <strain evidence="4">CGMCC 4.7177</strain>
    </source>
</reference>
<dbReference type="InterPro" id="IPR053150">
    <property type="entry name" value="Teicoplanin_resist-assoc"/>
</dbReference>
<keyword evidence="1" id="KW-1133">Transmembrane helix</keyword>
<keyword evidence="4" id="KW-1185">Reference proteome</keyword>
<dbReference type="Proteomes" id="UP001597218">
    <property type="component" value="Unassembled WGS sequence"/>
</dbReference>
<keyword evidence="1" id="KW-0472">Membrane</keyword>
<evidence type="ECO:0000259" key="2">
    <source>
        <dbReference type="Pfam" id="PF04892"/>
    </source>
</evidence>
<dbReference type="PANTHER" id="PTHR36834:SF1">
    <property type="entry name" value="INTEGRAL MEMBRANE PROTEIN"/>
    <property type="match status" value="1"/>
</dbReference>
<feature type="transmembrane region" description="Helical" evidence="1">
    <location>
        <begin position="102"/>
        <end position="120"/>
    </location>
</feature>
<gene>
    <name evidence="3" type="ORF">ACFSFY_06315</name>
</gene>
<proteinExistence type="predicted"/>
<feature type="transmembrane region" description="Helical" evidence="1">
    <location>
        <begin position="127"/>
        <end position="146"/>
    </location>
</feature>
<feature type="transmembrane region" description="Helical" evidence="1">
    <location>
        <begin position="188"/>
        <end position="209"/>
    </location>
</feature>
<sequence length="463" mass="53106">MKIEEIVGIVREYFSLALLAVITLGIILILIYFIFYKTILKGKKRFSKKRLLLLVMFSGYVIMVIGVTFLNRGSTYNAGMDFSLFSSYRESWNSFSVRHWQFIYLNIFMFVPFGILFPLLQPRFRKAIWTIGVAALCTLSIESVQLITGYGNFVVDDLFNNLLGAIIGYGITMGFINIKEKGIKQSLFYFSPLLLVVILSTSVFTYYHLKEFGNLSIVATNKVNMKEVILTSDVEFNVKKATIPIYKAPSYTKAEADAFAETFYKRMDVDAADIEDISYPDQGIYRSSGEKSYDLWFQFLDGGYSFTDFSSHDEEIVPKDTDEESLKESLLKFGVDIQKDFYFQRVDTGSYEWIIDKKVSGNQLIDGSLTATYYNDHTVKQIENQLITYDKIKDIQIKSEQEAFAEILEGNFQILSENNRIDTLQVHKVRVSYYLDSKGYFQPVYAFQSTLDGSNMTILVPAI</sequence>
<evidence type="ECO:0000313" key="4">
    <source>
        <dbReference type="Proteomes" id="UP001597218"/>
    </source>
</evidence>
<keyword evidence="1" id="KW-0812">Transmembrane</keyword>
<protein>
    <submittedName>
        <fullName evidence="3">VanZ family protein</fullName>
    </submittedName>
</protein>
<feature type="transmembrane region" description="Helical" evidence="1">
    <location>
        <begin position="51"/>
        <end position="70"/>
    </location>
</feature>
<dbReference type="RefSeq" id="WP_381536336.1">
    <property type="nucleotide sequence ID" value="NZ_JBHUGI010000014.1"/>
</dbReference>
<evidence type="ECO:0000313" key="3">
    <source>
        <dbReference type="EMBL" id="MFD1927679.1"/>
    </source>
</evidence>
<organism evidence="3 4">
    <name type="scientific">Sporosarcina siberiensis</name>
    <dbReference type="NCBI Taxonomy" id="1365606"/>
    <lineage>
        <taxon>Bacteria</taxon>
        <taxon>Bacillati</taxon>
        <taxon>Bacillota</taxon>
        <taxon>Bacilli</taxon>
        <taxon>Bacillales</taxon>
        <taxon>Caryophanaceae</taxon>
        <taxon>Sporosarcina</taxon>
    </lineage>
</organism>
<accession>A0ABW4SFC9</accession>
<name>A0ABW4SFC9_9BACL</name>
<feature type="domain" description="VanZ-like" evidence="2">
    <location>
        <begin position="59"/>
        <end position="173"/>
    </location>
</feature>
<comment type="caution">
    <text evidence="3">The sequence shown here is derived from an EMBL/GenBank/DDBJ whole genome shotgun (WGS) entry which is preliminary data.</text>
</comment>
<feature type="transmembrane region" description="Helical" evidence="1">
    <location>
        <begin position="13"/>
        <end position="39"/>
    </location>
</feature>
<evidence type="ECO:0000256" key="1">
    <source>
        <dbReference type="SAM" id="Phobius"/>
    </source>
</evidence>
<feature type="transmembrane region" description="Helical" evidence="1">
    <location>
        <begin position="158"/>
        <end position="176"/>
    </location>
</feature>